<gene>
    <name evidence="1" type="ORF">O3G_MSEX008977</name>
</gene>
<comment type="caution">
    <text evidence="1">The sequence shown here is derived from an EMBL/GenBank/DDBJ whole genome shotgun (WGS) entry which is preliminary data.</text>
</comment>
<evidence type="ECO:0000313" key="2">
    <source>
        <dbReference type="Proteomes" id="UP000791440"/>
    </source>
</evidence>
<organism evidence="1 2">
    <name type="scientific">Manduca sexta</name>
    <name type="common">Tobacco hawkmoth</name>
    <name type="synonym">Tobacco hornworm</name>
    <dbReference type="NCBI Taxonomy" id="7130"/>
    <lineage>
        <taxon>Eukaryota</taxon>
        <taxon>Metazoa</taxon>
        <taxon>Ecdysozoa</taxon>
        <taxon>Arthropoda</taxon>
        <taxon>Hexapoda</taxon>
        <taxon>Insecta</taxon>
        <taxon>Pterygota</taxon>
        <taxon>Neoptera</taxon>
        <taxon>Endopterygota</taxon>
        <taxon>Lepidoptera</taxon>
        <taxon>Glossata</taxon>
        <taxon>Ditrysia</taxon>
        <taxon>Bombycoidea</taxon>
        <taxon>Sphingidae</taxon>
        <taxon>Sphinginae</taxon>
        <taxon>Sphingini</taxon>
        <taxon>Manduca</taxon>
    </lineage>
</organism>
<evidence type="ECO:0000313" key="1">
    <source>
        <dbReference type="EMBL" id="KAG6454979.1"/>
    </source>
</evidence>
<reference evidence="1" key="1">
    <citation type="journal article" date="2016" name="Insect Biochem. Mol. Biol.">
        <title>Multifaceted biological insights from a draft genome sequence of the tobacco hornworm moth, Manduca sexta.</title>
        <authorList>
            <person name="Kanost M.R."/>
            <person name="Arrese E.L."/>
            <person name="Cao X."/>
            <person name="Chen Y.R."/>
            <person name="Chellapilla S."/>
            <person name="Goldsmith M.R."/>
            <person name="Grosse-Wilde E."/>
            <person name="Heckel D.G."/>
            <person name="Herndon N."/>
            <person name="Jiang H."/>
            <person name="Papanicolaou A."/>
            <person name="Qu J."/>
            <person name="Soulages J.L."/>
            <person name="Vogel H."/>
            <person name="Walters J."/>
            <person name="Waterhouse R.M."/>
            <person name="Ahn S.J."/>
            <person name="Almeida F.C."/>
            <person name="An C."/>
            <person name="Aqrawi P."/>
            <person name="Bretschneider A."/>
            <person name="Bryant W.B."/>
            <person name="Bucks S."/>
            <person name="Chao H."/>
            <person name="Chevignon G."/>
            <person name="Christen J.M."/>
            <person name="Clarke D.F."/>
            <person name="Dittmer N.T."/>
            <person name="Ferguson L.C.F."/>
            <person name="Garavelou S."/>
            <person name="Gordon K.H.J."/>
            <person name="Gunaratna R.T."/>
            <person name="Han Y."/>
            <person name="Hauser F."/>
            <person name="He Y."/>
            <person name="Heidel-Fischer H."/>
            <person name="Hirsh A."/>
            <person name="Hu Y."/>
            <person name="Jiang H."/>
            <person name="Kalra D."/>
            <person name="Klinner C."/>
            <person name="Konig C."/>
            <person name="Kovar C."/>
            <person name="Kroll A.R."/>
            <person name="Kuwar S.S."/>
            <person name="Lee S.L."/>
            <person name="Lehman R."/>
            <person name="Li K."/>
            <person name="Li Z."/>
            <person name="Liang H."/>
            <person name="Lovelace S."/>
            <person name="Lu Z."/>
            <person name="Mansfield J.H."/>
            <person name="McCulloch K.J."/>
            <person name="Mathew T."/>
            <person name="Morton B."/>
            <person name="Muzny D.M."/>
            <person name="Neunemann D."/>
            <person name="Ongeri F."/>
            <person name="Pauchet Y."/>
            <person name="Pu L.L."/>
            <person name="Pyrousis I."/>
            <person name="Rao X.J."/>
            <person name="Redding A."/>
            <person name="Roesel C."/>
            <person name="Sanchez-Gracia A."/>
            <person name="Schaack S."/>
            <person name="Shukla A."/>
            <person name="Tetreau G."/>
            <person name="Wang Y."/>
            <person name="Xiong G.H."/>
            <person name="Traut W."/>
            <person name="Walsh T.K."/>
            <person name="Worley K.C."/>
            <person name="Wu D."/>
            <person name="Wu W."/>
            <person name="Wu Y.Q."/>
            <person name="Zhang X."/>
            <person name="Zou Z."/>
            <person name="Zucker H."/>
            <person name="Briscoe A.D."/>
            <person name="Burmester T."/>
            <person name="Clem R.J."/>
            <person name="Feyereisen R."/>
            <person name="Grimmelikhuijzen C.J.P."/>
            <person name="Hamodrakas S.J."/>
            <person name="Hansson B.S."/>
            <person name="Huguet E."/>
            <person name="Jermiin L.S."/>
            <person name="Lan Q."/>
            <person name="Lehman H.K."/>
            <person name="Lorenzen M."/>
            <person name="Merzendorfer H."/>
            <person name="Michalopoulos I."/>
            <person name="Morton D.B."/>
            <person name="Muthukrishnan S."/>
            <person name="Oakeshott J.G."/>
            <person name="Palmer W."/>
            <person name="Park Y."/>
            <person name="Passarelli A.L."/>
            <person name="Rozas J."/>
            <person name="Schwartz L.M."/>
            <person name="Smith W."/>
            <person name="Southgate A."/>
            <person name="Vilcinskas A."/>
            <person name="Vogt R."/>
            <person name="Wang P."/>
            <person name="Werren J."/>
            <person name="Yu X.Q."/>
            <person name="Zhou J.J."/>
            <person name="Brown S.J."/>
            <person name="Scherer S.E."/>
            <person name="Richards S."/>
            <person name="Blissard G.W."/>
        </authorList>
    </citation>
    <scope>NUCLEOTIDE SEQUENCE</scope>
</reference>
<reference evidence="1" key="2">
    <citation type="submission" date="2020-12" db="EMBL/GenBank/DDBJ databases">
        <authorList>
            <person name="Kanost M."/>
        </authorList>
    </citation>
    <scope>NUCLEOTIDE SEQUENCE</scope>
</reference>
<keyword evidence="2" id="KW-1185">Reference proteome</keyword>
<sequence length="109" mass="12614">MRDSNGESVYLIKTFRRLHSRSAAMMTVSKSCMLLVLVALFTTCACAVEFHYTGKNLENTNFPGSVFVNYPNYHEEEQQTTNNGERIVYENFNIRDEIGMRLCWCQDVN</sequence>
<dbReference type="AlphaFoldDB" id="A0A921ZBW4"/>
<name>A0A921ZBW4_MANSE</name>
<dbReference type="EMBL" id="JH668479">
    <property type="protein sequence ID" value="KAG6454979.1"/>
    <property type="molecule type" value="Genomic_DNA"/>
</dbReference>
<proteinExistence type="predicted"/>
<accession>A0A921ZBW4</accession>
<protein>
    <submittedName>
        <fullName evidence="1">Uncharacterized protein</fullName>
    </submittedName>
</protein>
<dbReference type="Proteomes" id="UP000791440">
    <property type="component" value="Unassembled WGS sequence"/>
</dbReference>